<reference evidence="1" key="1">
    <citation type="journal article" date="2018" name="Aquaculture">
        <title>Complete genome sequence of a white spot syndrome virus associated with a disease incursion in Australia.</title>
        <authorList>
            <person name="Oakey J."/>
            <person name="Smith C.S."/>
        </authorList>
    </citation>
    <scope>NUCLEOTIDE SEQUENCE [LARGE SCALE GENOMIC DNA]</scope>
    <source>
        <strain evidence="1">WSSV-AU</strain>
    </source>
</reference>
<proteinExistence type="predicted"/>
<organism evidence="1">
    <name type="scientific">White spot syndrome virus</name>
    <dbReference type="NCBI Taxonomy" id="342409"/>
    <lineage>
        <taxon>Viruses</taxon>
        <taxon>Viruses incertae sedis</taxon>
        <taxon>Naldaviricetes</taxon>
        <taxon>Nimaviridae</taxon>
        <taxon>Whispovirus</taxon>
    </lineage>
</organism>
<protein>
    <submittedName>
        <fullName evidence="1">ORF951</fullName>
    </submittedName>
</protein>
<dbReference type="Proteomes" id="UP000267516">
    <property type="component" value="Segment"/>
</dbReference>
<evidence type="ECO:0000313" key="1">
    <source>
        <dbReference type="EMBL" id="ATU83763.1"/>
    </source>
</evidence>
<sequence>MSNFLSSSFCTRLIEDTCLDPSASETVPQNPTSLTKRDFVSSFNSFILILSETWEKSTLLRRNETNRPCWSMVPPRNIVTSEATRR</sequence>
<accession>A0A2D3I5V8</accession>
<name>A0A2D3I5V8_9VIRU</name>
<dbReference type="EMBL" id="MF768985">
    <property type="protein sequence ID" value="ATU83763.1"/>
    <property type="molecule type" value="Genomic_DNA"/>
</dbReference>